<evidence type="ECO:0008006" key="2">
    <source>
        <dbReference type="Google" id="ProtNLM"/>
    </source>
</evidence>
<dbReference type="SUPFAM" id="SSF81301">
    <property type="entry name" value="Nucleotidyltransferase"/>
    <property type="match status" value="1"/>
</dbReference>
<dbReference type="InterPro" id="IPR043519">
    <property type="entry name" value="NT_sf"/>
</dbReference>
<reference evidence="1" key="1">
    <citation type="journal article" date="2020" name="Nature">
        <title>Giant virus diversity and host interactions through global metagenomics.</title>
        <authorList>
            <person name="Schulz F."/>
            <person name="Roux S."/>
            <person name="Paez-Espino D."/>
            <person name="Jungbluth S."/>
            <person name="Walsh D.A."/>
            <person name="Denef V.J."/>
            <person name="McMahon K.D."/>
            <person name="Konstantinidis K.T."/>
            <person name="Eloe-Fadrosh E.A."/>
            <person name="Kyrpides N.C."/>
            <person name="Woyke T."/>
        </authorList>
    </citation>
    <scope>NUCLEOTIDE SEQUENCE</scope>
    <source>
        <strain evidence="1">GVMAG-S-ERX555967-131</strain>
    </source>
</reference>
<accession>A0A6C0F631</accession>
<organism evidence="1">
    <name type="scientific">viral metagenome</name>
    <dbReference type="NCBI Taxonomy" id="1070528"/>
    <lineage>
        <taxon>unclassified sequences</taxon>
        <taxon>metagenomes</taxon>
        <taxon>organismal metagenomes</taxon>
    </lineage>
</organism>
<protein>
    <recommendedName>
        <fullName evidence="2">RelA/SpoT domain-containing protein</fullName>
    </recommendedName>
</protein>
<dbReference type="AlphaFoldDB" id="A0A6C0F631"/>
<sequence length="164" mass="19656">MFHVKLFRARLLKPIVHYRIKKNISNNFLIYSDIKSKNSTILKSKRKSSKLYDILRFTIVCQPTNYIFISNMLFEMFPNAKIKNYWNYLSIYKGINMQVDNILCPFEIQIHTEKSMEFRDNKLGHSLYKLRKNHETNILLCLTILIELIISIDVQLENLFEINF</sequence>
<proteinExistence type="predicted"/>
<name>A0A6C0F631_9ZZZZ</name>
<evidence type="ECO:0000313" key="1">
    <source>
        <dbReference type="EMBL" id="QHT37118.1"/>
    </source>
</evidence>
<dbReference type="EMBL" id="MN738790">
    <property type="protein sequence ID" value="QHT37118.1"/>
    <property type="molecule type" value="Genomic_DNA"/>
</dbReference>